<dbReference type="AlphaFoldDB" id="A0A1X7I4C9"/>
<keyword evidence="2" id="KW-1185">Reference proteome</keyword>
<accession>A0A1X7I4C9</accession>
<organism evidence="1 2">
    <name type="scientific">Paraburkholderia susongensis</name>
    <dbReference type="NCBI Taxonomy" id="1515439"/>
    <lineage>
        <taxon>Bacteria</taxon>
        <taxon>Pseudomonadati</taxon>
        <taxon>Pseudomonadota</taxon>
        <taxon>Betaproteobacteria</taxon>
        <taxon>Burkholderiales</taxon>
        <taxon>Burkholderiaceae</taxon>
        <taxon>Paraburkholderia</taxon>
    </lineage>
</organism>
<evidence type="ECO:0000313" key="1">
    <source>
        <dbReference type="EMBL" id="SMG09283.1"/>
    </source>
</evidence>
<name>A0A1X7I4C9_9BURK</name>
<dbReference type="STRING" id="1515439.SAMN06265784_101316"/>
<dbReference type="InterPro" id="IPR010877">
    <property type="entry name" value="Phage_Mu_Gp46"/>
</dbReference>
<dbReference type="Pfam" id="PF07409">
    <property type="entry name" value="GP46"/>
    <property type="match status" value="1"/>
</dbReference>
<reference evidence="2" key="1">
    <citation type="submission" date="2017-04" db="EMBL/GenBank/DDBJ databases">
        <authorList>
            <person name="Varghese N."/>
            <person name="Submissions S."/>
        </authorList>
    </citation>
    <scope>NUCLEOTIDE SEQUENCE [LARGE SCALE GENOMIC DNA]</scope>
    <source>
        <strain evidence="2">LMG 29540</strain>
    </source>
</reference>
<proteinExistence type="predicted"/>
<dbReference type="RefSeq" id="WP_085480504.1">
    <property type="nucleotide sequence ID" value="NZ_FXAT01000001.1"/>
</dbReference>
<dbReference type="EMBL" id="FXAT01000001">
    <property type="protein sequence ID" value="SMG09283.1"/>
    <property type="molecule type" value="Genomic_DNA"/>
</dbReference>
<protein>
    <submittedName>
        <fullName evidence="1">Phage protein GP46</fullName>
    </submittedName>
</protein>
<dbReference type="Proteomes" id="UP000193228">
    <property type="component" value="Unassembled WGS sequence"/>
</dbReference>
<sequence>MTVISGAVLTTRERETLYRRAVVISLFSWRRALPSDVLDDDERMGWWGDSYPLRDNDRTGSRLWLLRRRSITSQTLADARQYALEALQWLRDDRMVSSLAVDVARNGLHAVRLTVTLDEHSDAPLRFEWDDIWRTIGRTIHAV</sequence>
<evidence type="ECO:0000313" key="2">
    <source>
        <dbReference type="Proteomes" id="UP000193228"/>
    </source>
</evidence>
<dbReference type="OrthoDB" id="5677166at2"/>
<gene>
    <name evidence="1" type="ORF">SAMN06265784_101316</name>
</gene>